<sequence>MENMNDQSELKELSMKIISLYKAIEHAEYERSSLNSTIKEYKESLKTAIRELEQMKEPNPFNQENKEE</sequence>
<proteinExistence type="predicted"/>
<evidence type="ECO:0000313" key="3">
    <source>
        <dbReference type="Proteomes" id="UP000031163"/>
    </source>
</evidence>
<keyword evidence="1" id="KW-0175">Coiled coil</keyword>
<gene>
    <name evidence="2" type="ORF">CINS_0810</name>
</gene>
<name>A0A0A8H4C7_9BACT</name>
<dbReference type="Proteomes" id="UP000031163">
    <property type="component" value="Chromosome"/>
</dbReference>
<reference evidence="2 3" key="1">
    <citation type="journal article" date="2014" name="Genome Biol. Evol.">
        <title>Comparative Genomics of the Campylobacter lari Group.</title>
        <authorList>
            <person name="Miller W.G."/>
            <person name="Yee E."/>
            <person name="Chapman M.H."/>
            <person name="Smith T.P."/>
            <person name="Bono J.L."/>
            <person name="Huynh S."/>
            <person name="Parker C.T."/>
            <person name="Vandamme P."/>
            <person name="Luong K."/>
            <person name="Korlach J."/>
        </authorList>
    </citation>
    <scope>NUCLEOTIDE SEQUENCE [LARGE SCALE GENOMIC DNA]</scope>
    <source>
        <strain evidence="2 3">NCTC 12927</strain>
    </source>
</reference>
<accession>A0A0A8H4C7</accession>
<dbReference type="KEGG" id="cis:CINS_0810"/>
<dbReference type="AlphaFoldDB" id="A0A0A8H4C7"/>
<dbReference type="RefSeq" id="WP_039650068.1">
    <property type="nucleotide sequence ID" value="NZ_CP007770.1"/>
</dbReference>
<dbReference type="STRING" id="1031564.CINS_0810"/>
<dbReference type="GeneID" id="74431607"/>
<protein>
    <submittedName>
        <fullName evidence="2">Uncharacterized protein</fullName>
    </submittedName>
</protein>
<evidence type="ECO:0000313" key="2">
    <source>
        <dbReference type="EMBL" id="AJC87774.1"/>
    </source>
</evidence>
<dbReference type="HOGENOM" id="CLU_2804377_0_0_7"/>
<dbReference type="EMBL" id="CP007770">
    <property type="protein sequence ID" value="AJC87774.1"/>
    <property type="molecule type" value="Genomic_DNA"/>
</dbReference>
<feature type="coiled-coil region" evidence="1">
    <location>
        <begin position="24"/>
        <end position="58"/>
    </location>
</feature>
<organism evidence="2 3">
    <name type="scientific">Campylobacter insulaenigrae NCTC 12927</name>
    <dbReference type="NCBI Taxonomy" id="1031564"/>
    <lineage>
        <taxon>Bacteria</taxon>
        <taxon>Pseudomonadati</taxon>
        <taxon>Campylobacterota</taxon>
        <taxon>Epsilonproteobacteria</taxon>
        <taxon>Campylobacterales</taxon>
        <taxon>Campylobacteraceae</taxon>
        <taxon>Campylobacter</taxon>
    </lineage>
</organism>
<evidence type="ECO:0000256" key="1">
    <source>
        <dbReference type="SAM" id="Coils"/>
    </source>
</evidence>